<keyword evidence="2" id="KW-0378">Hydrolase</keyword>
<dbReference type="SMART" id="SM00849">
    <property type="entry name" value="Lactamase_B"/>
    <property type="match status" value="1"/>
</dbReference>
<organism evidence="2 3">
    <name type="scientific">Kineococcus xinjiangensis</name>
    <dbReference type="NCBI Taxonomy" id="512762"/>
    <lineage>
        <taxon>Bacteria</taxon>
        <taxon>Bacillati</taxon>
        <taxon>Actinomycetota</taxon>
        <taxon>Actinomycetes</taxon>
        <taxon>Kineosporiales</taxon>
        <taxon>Kineosporiaceae</taxon>
        <taxon>Kineococcus</taxon>
    </lineage>
</organism>
<dbReference type="SUPFAM" id="SSF56281">
    <property type="entry name" value="Metallo-hydrolase/oxidoreductase"/>
    <property type="match status" value="1"/>
</dbReference>
<dbReference type="RefSeq" id="WP_104432471.1">
    <property type="nucleotide sequence ID" value="NZ_PTJD01000005.1"/>
</dbReference>
<dbReference type="Proteomes" id="UP000239485">
    <property type="component" value="Unassembled WGS sequence"/>
</dbReference>
<dbReference type="Gene3D" id="3.60.15.10">
    <property type="entry name" value="Ribonuclease Z/Hydroxyacylglutathione hydrolase-like"/>
    <property type="match status" value="1"/>
</dbReference>
<dbReference type="OrthoDB" id="2971563at2"/>
<dbReference type="InterPro" id="IPR001279">
    <property type="entry name" value="Metallo-B-lactamas"/>
</dbReference>
<evidence type="ECO:0000313" key="3">
    <source>
        <dbReference type="Proteomes" id="UP000239485"/>
    </source>
</evidence>
<feature type="domain" description="Metallo-beta-lactamase" evidence="1">
    <location>
        <begin position="28"/>
        <end position="195"/>
    </location>
</feature>
<dbReference type="AlphaFoldDB" id="A0A2S6IPB9"/>
<evidence type="ECO:0000313" key="2">
    <source>
        <dbReference type="EMBL" id="PPK96102.1"/>
    </source>
</evidence>
<comment type="caution">
    <text evidence="2">The sequence shown here is derived from an EMBL/GenBank/DDBJ whole genome shotgun (WGS) entry which is preliminary data.</text>
</comment>
<gene>
    <name evidence="2" type="ORF">CLV92_105204</name>
</gene>
<dbReference type="PANTHER" id="PTHR46233:SF1">
    <property type="entry name" value="CONSERVED PROTEIN"/>
    <property type="match status" value="1"/>
</dbReference>
<name>A0A2S6IPB9_9ACTN</name>
<dbReference type="EMBL" id="PTJD01000005">
    <property type="protein sequence ID" value="PPK96102.1"/>
    <property type="molecule type" value="Genomic_DNA"/>
</dbReference>
<dbReference type="GO" id="GO:0016787">
    <property type="term" value="F:hydrolase activity"/>
    <property type="evidence" value="ECO:0007669"/>
    <property type="project" value="UniProtKB-KW"/>
</dbReference>
<dbReference type="InterPro" id="IPR051453">
    <property type="entry name" value="MBL_Glyoxalase_II"/>
</dbReference>
<dbReference type="Pfam" id="PF00753">
    <property type="entry name" value="Lactamase_B"/>
    <property type="match status" value="1"/>
</dbReference>
<dbReference type="PANTHER" id="PTHR46233">
    <property type="entry name" value="HYDROXYACYLGLUTATHIONE HYDROLASE GLOC"/>
    <property type="match status" value="1"/>
</dbReference>
<reference evidence="2 3" key="1">
    <citation type="submission" date="2018-02" db="EMBL/GenBank/DDBJ databases">
        <title>Genomic Encyclopedia of Archaeal and Bacterial Type Strains, Phase II (KMG-II): from individual species to whole genera.</title>
        <authorList>
            <person name="Goeker M."/>
        </authorList>
    </citation>
    <scope>NUCLEOTIDE SEQUENCE [LARGE SCALE GENOMIC DNA]</scope>
    <source>
        <strain evidence="2 3">DSM 22857</strain>
    </source>
</reference>
<dbReference type="InterPro" id="IPR036866">
    <property type="entry name" value="RibonucZ/Hydroxyglut_hydro"/>
</dbReference>
<accession>A0A2S6IPB9</accession>
<proteinExistence type="predicted"/>
<keyword evidence="3" id="KW-1185">Reference proteome</keyword>
<protein>
    <submittedName>
        <fullName evidence="2">Glyoxylase-like metal-dependent hydrolase (Beta-lactamase superfamily II)</fullName>
    </submittedName>
</protein>
<evidence type="ECO:0000259" key="1">
    <source>
        <dbReference type="SMART" id="SM00849"/>
    </source>
</evidence>
<sequence>MVDPDAAGEAVLRLPGAEVRTVRVSEMDNACYLVTCTGTGETLLVDAAADAPALLRALARVESARLAAVVTTHGHWDHHRALPDVVAATGAPTAAGAEDAGDLPVPPDRLLRHGDEVRVGDLRLEVLHLRGHTPGSVALLLEPAGAAPQLFTGDSLFPGGPGKTRSPEAFTSLMDDLEERVFARLGDGTAVRPGHGEPTTLGAERAHLPQWRARGW</sequence>